<gene>
    <name evidence="8" type="ORF">GCK32_002759</name>
</gene>
<evidence type="ECO:0000256" key="7">
    <source>
        <dbReference type="RuleBase" id="RU363079"/>
    </source>
</evidence>
<comment type="caution">
    <text evidence="7">Lacks conserved residue(s) required for the propagation of feature annotation.</text>
</comment>
<dbReference type="Pfam" id="PF02990">
    <property type="entry name" value="EMP70"/>
    <property type="match status" value="2"/>
</dbReference>
<keyword evidence="4 7" id="KW-0732">Signal</keyword>
<protein>
    <recommendedName>
        <fullName evidence="7">Transmembrane 9 superfamily member</fullName>
    </recommendedName>
</protein>
<evidence type="ECO:0000256" key="3">
    <source>
        <dbReference type="ARBA" id="ARBA00022692"/>
    </source>
</evidence>
<evidence type="ECO:0000313" key="8">
    <source>
        <dbReference type="EMBL" id="KAK5986912.1"/>
    </source>
</evidence>
<comment type="subcellular location">
    <subcellularLocation>
        <location evidence="1">Membrane</location>
        <topology evidence="1">Multi-pass membrane protein</topology>
    </subcellularLocation>
</comment>
<feature type="transmembrane region" description="Helical" evidence="7">
    <location>
        <begin position="215"/>
        <end position="240"/>
    </location>
</feature>
<dbReference type="GO" id="GO:0016020">
    <property type="term" value="C:membrane"/>
    <property type="evidence" value="ECO:0007669"/>
    <property type="project" value="UniProtKB-SubCell"/>
</dbReference>
<dbReference type="PANTHER" id="PTHR10766">
    <property type="entry name" value="TRANSMEMBRANE 9 SUPERFAMILY PROTEIN"/>
    <property type="match status" value="1"/>
</dbReference>
<keyword evidence="9" id="KW-1185">Reference proteome</keyword>
<feature type="transmembrane region" description="Helical" evidence="7">
    <location>
        <begin position="344"/>
        <end position="367"/>
    </location>
</feature>
<comment type="caution">
    <text evidence="8">The sequence shown here is derived from an EMBL/GenBank/DDBJ whole genome shotgun (WGS) entry which is preliminary data.</text>
</comment>
<dbReference type="InterPro" id="IPR004240">
    <property type="entry name" value="EMP70"/>
</dbReference>
<comment type="similarity">
    <text evidence="2 7">Belongs to the nonaspanin (TM9SF) (TC 9.A.2) family.</text>
</comment>
<dbReference type="GO" id="GO:0072657">
    <property type="term" value="P:protein localization to membrane"/>
    <property type="evidence" value="ECO:0007669"/>
    <property type="project" value="TreeGrafter"/>
</dbReference>
<feature type="transmembrane region" description="Helical" evidence="7">
    <location>
        <begin position="147"/>
        <end position="170"/>
    </location>
</feature>
<reference evidence="8 9" key="1">
    <citation type="submission" date="2019-10" db="EMBL/GenBank/DDBJ databases">
        <title>Assembly and Annotation for the nematode Trichostrongylus colubriformis.</title>
        <authorList>
            <person name="Martin J."/>
        </authorList>
    </citation>
    <scope>NUCLEOTIDE SEQUENCE [LARGE SCALE GENOMIC DNA]</scope>
    <source>
        <strain evidence="8">G859</strain>
        <tissue evidence="8">Whole worm</tissue>
    </source>
</reference>
<evidence type="ECO:0000256" key="6">
    <source>
        <dbReference type="ARBA" id="ARBA00023136"/>
    </source>
</evidence>
<evidence type="ECO:0000256" key="2">
    <source>
        <dbReference type="ARBA" id="ARBA00005227"/>
    </source>
</evidence>
<dbReference type="AlphaFoldDB" id="A0AAN8IZ10"/>
<keyword evidence="6 7" id="KW-0472">Membrane</keyword>
<accession>A0AAN8IZ10</accession>
<keyword evidence="3 7" id="KW-0812">Transmembrane</keyword>
<evidence type="ECO:0000256" key="5">
    <source>
        <dbReference type="ARBA" id="ARBA00022989"/>
    </source>
</evidence>
<feature type="signal peptide" evidence="7">
    <location>
        <begin position="1"/>
        <end position="29"/>
    </location>
</feature>
<proteinExistence type="inferred from homology"/>
<feature type="transmembrane region" description="Helical" evidence="7">
    <location>
        <begin position="313"/>
        <end position="332"/>
    </location>
</feature>
<dbReference type="Proteomes" id="UP001331761">
    <property type="component" value="Unassembled WGS sequence"/>
</dbReference>
<keyword evidence="5 7" id="KW-1133">Transmembrane helix</keyword>
<evidence type="ECO:0000313" key="9">
    <source>
        <dbReference type="Proteomes" id="UP001331761"/>
    </source>
</evidence>
<name>A0AAN8IZ10_TRICO</name>
<dbReference type="PANTHER" id="PTHR10766:SF41">
    <property type="entry name" value="TRANSMEMBRANE 9 SUPERFAMILY MEMBER 3"/>
    <property type="match status" value="1"/>
</dbReference>
<feature type="transmembrane region" description="Helical" evidence="7">
    <location>
        <begin position="276"/>
        <end position="301"/>
    </location>
</feature>
<sequence>MQSFIYVETKMRGRFLIGLLLLVSYLVEADEHDHMYEIDEEVVLWMNTVGPYSNRQETYAYFSLPFCRGPKESIGHYHETMGESLLGVELDFSGLDIKFRTNTKKTVFCKTKLTNEAYQTFVYAIKNIKFADRFDKYLDPSFFQHRIHWFSIFNSFMMVVFLVGLVWMILVRTLRKDYARYQKEDTLDDLDADLGDEYGWKQVHGDVFRAPSMPLLFASCIGAGYHVFTVAVITIVLAIVGEFYTERGVLPFGSIFIEMYFIFTSFWAYKIYYVYGFMLLVTIILAIVTVCVTIVCSYFLLNAEDYRWRWTSFMAGASTALYVYLYSVYYFFFKTKMYGLFQTVFYFGYMGIFSAALGLMTGTIGYVGTAKFVRKIYSTVKID</sequence>
<feature type="chain" id="PRO_5042671723" description="Transmembrane 9 superfamily member" evidence="7">
    <location>
        <begin position="30"/>
        <end position="383"/>
    </location>
</feature>
<organism evidence="8 9">
    <name type="scientific">Trichostrongylus colubriformis</name>
    <name type="common">Black scour worm</name>
    <dbReference type="NCBI Taxonomy" id="6319"/>
    <lineage>
        <taxon>Eukaryota</taxon>
        <taxon>Metazoa</taxon>
        <taxon>Ecdysozoa</taxon>
        <taxon>Nematoda</taxon>
        <taxon>Chromadorea</taxon>
        <taxon>Rhabditida</taxon>
        <taxon>Rhabditina</taxon>
        <taxon>Rhabditomorpha</taxon>
        <taxon>Strongyloidea</taxon>
        <taxon>Trichostrongylidae</taxon>
        <taxon>Trichostrongylus</taxon>
    </lineage>
</organism>
<dbReference type="EMBL" id="WIXE01000067">
    <property type="protein sequence ID" value="KAK5986912.1"/>
    <property type="molecule type" value="Genomic_DNA"/>
</dbReference>
<evidence type="ECO:0000256" key="4">
    <source>
        <dbReference type="ARBA" id="ARBA00022729"/>
    </source>
</evidence>
<evidence type="ECO:0000256" key="1">
    <source>
        <dbReference type="ARBA" id="ARBA00004141"/>
    </source>
</evidence>
<feature type="transmembrane region" description="Helical" evidence="7">
    <location>
        <begin position="252"/>
        <end position="269"/>
    </location>
</feature>